<evidence type="ECO:0000313" key="2">
    <source>
        <dbReference type="EMBL" id="OSO97479.1"/>
    </source>
</evidence>
<reference evidence="2 3" key="1">
    <citation type="submission" date="2017-04" db="EMBL/GenBank/DDBJ databases">
        <title>MLSA of the genus Halorubrum.</title>
        <authorList>
            <person name="De La Haba R."/>
            <person name="Sanchez-Porro C."/>
            <person name="Infante-Dominguez C."/>
            <person name="Ventosa A."/>
        </authorList>
    </citation>
    <scope>NUCLEOTIDE SEQUENCE [LARGE SCALE GENOMIC DNA]</scope>
    <source>
        <strain evidence="2 3">DSM 17463</strain>
    </source>
</reference>
<dbReference type="SUPFAM" id="SSF53756">
    <property type="entry name" value="UDP-Glycosyltransferase/glycogen phosphorylase"/>
    <property type="match status" value="1"/>
</dbReference>
<evidence type="ECO:0000259" key="1">
    <source>
        <dbReference type="Pfam" id="PF00534"/>
    </source>
</evidence>
<dbReference type="AlphaFoldDB" id="A0A1X4GJV5"/>
<dbReference type="Proteomes" id="UP000193587">
    <property type="component" value="Unassembled WGS sequence"/>
</dbReference>
<protein>
    <recommendedName>
        <fullName evidence="1">Glycosyl transferase family 1 domain-containing protein</fullName>
    </recommendedName>
</protein>
<dbReference type="GO" id="GO:0016757">
    <property type="term" value="F:glycosyltransferase activity"/>
    <property type="evidence" value="ECO:0007669"/>
    <property type="project" value="InterPro"/>
</dbReference>
<sequence length="194" mass="20957">MDIEAGVLDKWRADEELLVAFVGRLEPVKRVNRLIDAVVAADSEIRLLVVGDGSRRSTLEEHADQVAPGEVSFLGHCDQEVVAKIFNFVDVFAMASEHENHPIALKEALACGTYCIAPDVGRVSSMIQSDTGTVVADNDVVALSSALDDAVERGVSATDRFERAQPQNAWRENAEAVIAFYEGWLGGDAGEDLS</sequence>
<dbReference type="PANTHER" id="PTHR45947:SF15">
    <property type="entry name" value="TEICHURONIC ACID BIOSYNTHESIS GLYCOSYLTRANSFERASE TUAC-RELATED"/>
    <property type="match status" value="1"/>
</dbReference>
<dbReference type="Pfam" id="PF00534">
    <property type="entry name" value="Glycos_transf_1"/>
    <property type="match status" value="1"/>
</dbReference>
<feature type="domain" description="Glycosyl transferase family 1" evidence="1">
    <location>
        <begin position="14"/>
        <end position="156"/>
    </location>
</feature>
<dbReference type="Gene3D" id="3.40.50.2000">
    <property type="entry name" value="Glycogen Phosphorylase B"/>
    <property type="match status" value="2"/>
</dbReference>
<dbReference type="InterPro" id="IPR001296">
    <property type="entry name" value="Glyco_trans_1"/>
</dbReference>
<comment type="caution">
    <text evidence="2">The sequence shown here is derived from an EMBL/GenBank/DDBJ whole genome shotgun (WGS) entry which is preliminary data.</text>
</comment>
<accession>A0A1X4GJV5</accession>
<gene>
    <name evidence="2" type="ORF">B9H04_12935</name>
</gene>
<dbReference type="InterPro" id="IPR050194">
    <property type="entry name" value="Glycosyltransferase_grp1"/>
</dbReference>
<organism evidence="2 3">
    <name type="scientific">Halorubrum ezzemoulense DSM 17463</name>
    <dbReference type="NCBI Taxonomy" id="1121945"/>
    <lineage>
        <taxon>Archaea</taxon>
        <taxon>Methanobacteriati</taxon>
        <taxon>Methanobacteriota</taxon>
        <taxon>Stenosarchaea group</taxon>
        <taxon>Halobacteria</taxon>
        <taxon>Halobacteriales</taxon>
        <taxon>Haloferacaceae</taxon>
        <taxon>Halorubrum</taxon>
    </lineage>
</organism>
<dbReference type="PANTHER" id="PTHR45947">
    <property type="entry name" value="SULFOQUINOVOSYL TRANSFERASE SQD2"/>
    <property type="match status" value="1"/>
</dbReference>
<proteinExistence type="predicted"/>
<dbReference type="EMBL" id="NEDJ01000051">
    <property type="protein sequence ID" value="OSO97479.1"/>
    <property type="molecule type" value="Genomic_DNA"/>
</dbReference>
<name>A0A1X4GJV5_HALEZ</name>
<evidence type="ECO:0000313" key="3">
    <source>
        <dbReference type="Proteomes" id="UP000193587"/>
    </source>
</evidence>
<dbReference type="CDD" id="cd03801">
    <property type="entry name" value="GT4_PimA-like"/>
    <property type="match status" value="1"/>
</dbReference>